<evidence type="ECO:0000313" key="5">
    <source>
        <dbReference type="EMBL" id="PZX64571.1"/>
    </source>
</evidence>
<keyword evidence="1" id="KW-0813">Transport</keyword>
<dbReference type="InterPro" id="IPR027417">
    <property type="entry name" value="P-loop_NTPase"/>
</dbReference>
<protein>
    <submittedName>
        <fullName evidence="5">Iron(III) transport system ATP-binding protein</fullName>
    </submittedName>
</protein>
<dbReference type="GO" id="GO:0005524">
    <property type="term" value="F:ATP binding"/>
    <property type="evidence" value="ECO:0007669"/>
    <property type="project" value="UniProtKB-KW"/>
</dbReference>
<reference evidence="5 6" key="1">
    <citation type="submission" date="2018-06" db="EMBL/GenBank/DDBJ databases">
        <title>Genomic Encyclopedia of Archaeal and Bacterial Type Strains, Phase II (KMG-II): from individual species to whole genera.</title>
        <authorList>
            <person name="Goeker M."/>
        </authorList>
    </citation>
    <scope>NUCLEOTIDE SEQUENCE [LARGE SCALE GENOMIC DNA]</scope>
    <source>
        <strain evidence="5 6">DSM 23241</strain>
    </source>
</reference>
<accession>A0A2W7RVS6</accession>
<dbReference type="InterPro" id="IPR003593">
    <property type="entry name" value="AAA+_ATPase"/>
</dbReference>
<dbReference type="Pfam" id="PF00005">
    <property type="entry name" value="ABC_tran"/>
    <property type="match status" value="1"/>
</dbReference>
<dbReference type="InterPro" id="IPR017871">
    <property type="entry name" value="ABC_transporter-like_CS"/>
</dbReference>
<organism evidence="5 6">
    <name type="scientific">Hydrotalea sandarakina</name>
    <dbReference type="NCBI Taxonomy" id="1004304"/>
    <lineage>
        <taxon>Bacteria</taxon>
        <taxon>Pseudomonadati</taxon>
        <taxon>Bacteroidota</taxon>
        <taxon>Chitinophagia</taxon>
        <taxon>Chitinophagales</taxon>
        <taxon>Chitinophagaceae</taxon>
        <taxon>Hydrotalea</taxon>
    </lineage>
</organism>
<dbReference type="InterPro" id="IPR008995">
    <property type="entry name" value="Mo/tungstate-bd_C_term_dom"/>
</dbReference>
<dbReference type="InterPro" id="IPR013611">
    <property type="entry name" value="Transp-assoc_OB_typ2"/>
</dbReference>
<keyword evidence="6" id="KW-1185">Reference proteome</keyword>
<evidence type="ECO:0000256" key="2">
    <source>
        <dbReference type="ARBA" id="ARBA00022741"/>
    </source>
</evidence>
<dbReference type="InterPro" id="IPR003439">
    <property type="entry name" value="ABC_transporter-like_ATP-bd"/>
</dbReference>
<dbReference type="Gene3D" id="3.40.50.300">
    <property type="entry name" value="P-loop containing nucleotide triphosphate hydrolases"/>
    <property type="match status" value="1"/>
</dbReference>
<proteinExistence type="predicted"/>
<dbReference type="OrthoDB" id="9802264at2"/>
<dbReference type="PANTHER" id="PTHR42781">
    <property type="entry name" value="SPERMIDINE/PUTRESCINE IMPORT ATP-BINDING PROTEIN POTA"/>
    <property type="match status" value="1"/>
</dbReference>
<evidence type="ECO:0000259" key="4">
    <source>
        <dbReference type="PROSITE" id="PS50893"/>
    </source>
</evidence>
<evidence type="ECO:0000256" key="1">
    <source>
        <dbReference type="ARBA" id="ARBA00022448"/>
    </source>
</evidence>
<dbReference type="GO" id="GO:0043190">
    <property type="term" value="C:ATP-binding cassette (ABC) transporter complex"/>
    <property type="evidence" value="ECO:0007669"/>
    <property type="project" value="InterPro"/>
</dbReference>
<dbReference type="PANTHER" id="PTHR42781:SF4">
    <property type="entry name" value="SPERMIDINE_PUTRESCINE IMPORT ATP-BINDING PROTEIN POTA"/>
    <property type="match status" value="1"/>
</dbReference>
<evidence type="ECO:0000313" key="6">
    <source>
        <dbReference type="Proteomes" id="UP000249720"/>
    </source>
</evidence>
<dbReference type="SUPFAM" id="SSF50331">
    <property type="entry name" value="MOP-like"/>
    <property type="match status" value="1"/>
</dbReference>
<keyword evidence="2" id="KW-0547">Nucleotide-binding</keyword>
<dbReference type="InterPro" id="IPR050093">
    <property type="entry name" value="ABC_SmlMolc_Importer"/>
</dbReference>
<name>A0A2W7RVS6_9BACT</name>
<dbReference type="GO" id="GO:0016887">
    <property type="term" value="F:ATP hydrolysis activity"/>
    <property type="evidence" value="ECO:0007669"/>
    <property type="project" value="InterPro"/>
</dbReference>
<sequence length="325" mass="36766">MLLEVSQIQKKYSPASSSLVLNNISFQQNEGQKIAVTGSSGAGKTTLLKIIAGWEQPDSGMVMFKGEKVKGPEEQLLPGHKGIAYLSQHFELWNNYTIHEILHYNTQLSDKESSELFQICRIEHLLKRKTNQLSGGERQRVALARLLITKPQLLVLDEPFSNLDYEHKQILKAILSDIEQYEKINFLLASHDANDVLPWADSVLVLQKGTLIQQATPHEVYYYPINEYTAALFGYYNVLPSDIVPAQLMPENRKHSNSCIIRPHQLQISNSNIPTSLQGRVKEVLFYGNFYLLVIETTFAGTVLVNHPNHHVAVGSHVNIEFCNF</sequence>
<evidence type="ECO:0000256" key="3">
    <source>
        <dbReference type="ARBA" id="ARBA00022840"/>
    </source>
</evidence>
<dbReference type="EMBL" id="QKZV01000002">
    <property type="protein sequence ID" value="PZX64571.1"/>
    <property type="molecule type" value="Genomic_DNA"/>
</dbReference>
<gene>
    <name evidence="5" type="ORF">LX80_00767</name>
</gene>
<dbReference type="PROSITE" id="PS00211">
    <property type="entry name" value="ABC_TRANSPORTER_1"/>
    <property type="match status" value="1"/>
</dbReference>
<dbReference type="SMART" id="SM00382">
    <property type="entry name" value="AAA"/>
    <property type="match status" value="1"/>
</dbReference>
<dbReference type="SUPFAM" id="SSF52540">
    <property type="entry name" value="P-loop containing nucleoside triphosphate hydrolases"/>
    <property type="match status" value="1"/>
</dbReference>
<dbReference type="RefSeq" id="WP_111293734.1">
    <property type="nucleotide sequence ID" value="NZ_QKZV01000002.1"/>
</dbReference>
<keyword evidence="3 5" id="KW-0067">ATP-binding</keyword>
<dbReference type="AlphaFoldDB" id="A0A2W7RVS6"/>
<dbReference type="PROSITE" id="PS50893">
    <property type="entry name" value="ABC_TRANSPORTER_2"/>
    <property type="match status" value="1"/>
</dbReference>
<dbReference type="Pfam" id="PF08402">
    <property type="entry name" value="TOBE_2"/>
    <property type="match status" value="1"/>
</dbReference>
<comment type="caution">
    <text evidence="5">The sequence shown here is derived from an EMBL/GenBank/DDBJ whole genome shotgun (WGS) entry which is preliminary data.</text>
</comment>
<dbReference type="GO" id="GO:0022857">
    <property type="term" value="F:transmembrane transporter activity"/>
    <property type="evidence" value="ECO:0007669"/>
    <property type="project" value="InterPro"/>
</dbReference>
<dbReference type="Proteomes" id="UP000249720">
    <property type="component" value="Unassembled WGS sequence"/>
</dbReference>
<feature type="domain" description="ABC transporter" evidence="4">
    <location>
        <begin position="3"/>
        <end position="233"/>
    </location>
</feature>